<proteinExistence type="predicted"/>
<dbReference type="SUPFAM" id="SSF51735">
    <property type="entry name" value="NAD(P)-binding Rossmann-fold domains"/>
    <property type="match status" value="1"/>
</dbReference>
<dbReference type="SUPFAM" id="SSF56801">
    <property type="entry name" value="Acetyl-CoA synthetase-like"/>
    <property type="match status" value="1"/>
</dbReference>
<keyword evidence="1" id="KW-0596">Phosphopantetheine</keyword>
<evidence type="ECO:0000259" key="4">
    <source>
        <dbReference type="PROSITE" id="PS50075"/>
    </source>
</evidence>
<dbReference type="InterPro" id="IPR042099">
    <property type="entry name" value="ANL_N_sf"/>
</dbReference>
<gene>
    <name evidence="5" type="ORF">FANTH_10559</name>
</gene>
<dbReference type="Pfam" id="PF07993">
    <property type="entry name" value="NAD_binding_4"/>
    <property type="match status" value="1"/>
</dbReference>
<protein>
    <recommendedName>
        <fullName evidence="4">Carrier domain-containing protein</fullName>
    </recommendedName>
</protein>
<comment type="caution">
    <text evidence="5">The sequence shown here is derived from an EMBL/GenBank/DDBJ whole genome shotgun (WGS) entry which is preliminary data.</text>
</comment>
<dbReference type="InterPro" id="IPR051414">
    <property type="entry name" value="Adenylate-forming_Reductase"/>
</dbReference>
<keyword evidence="2" id="KW-0597">Phosphoprotein</keyword>
<dbReference type="SUPFAM" id="SSF47336">
    <property type="entry name" value="ACP-like"/>
    <property type="match status" value="1"/>
</dbReference>
<dbReference type="Gene3D" id="1.10.1200.10">
    <property type="entry name" value="ACP-like"/>
    <property type="match status" value="1"/>
</dbReference>
<keyword evidence="3" id="KW-0521">NADP</keyword>
<dbReference type="GO" id="GO:0031177">
    <property type="term" value="F:phosphopantetheine binding"/>
    <property type="evidence" value="ECO:0007669"/>
    <property type="project" value="InterPro"/>
</dbReference>
<sequence length="1413" mass="155591">MADANYFTCTLGEAATLKRKDDKAKTWTTVVELIDEQAEKIPDAPALGFATFTHLKSTQVFRHLLSFRHLSDTSKHAAQILSTRLPKEPKSSKIGLLSSSSTEFVLTWLGLMRLGYTVLLLAPQLAPPAVQHLCETLDIGHVFLDDIYEYRARGLSNDIEIIRIPSYKDDSPADDSLEQTPDVSETAYICHTSGTSSGLPKPIPQTQFGVMGALYSFPGKNKPATFSTTPLYHGGFPDCLRAWTSGASIWFFPEGLAPITGANIIRAIEFARAHSPIPVKYFSSVPYVLQMLSEEYGGIEVLQTMELVGVGGAALPPAIGDRLVDENVNLLSRMGSAECGFLMSSHRDYAKDKDWQFLRAIDDPKLIKFEARENGLSELVVKPGWPFLIKTNREDRSYATSDLFEPHQSISNAWRYHSRADAQITLANGKKFDPSPIEGSILASSKLLQDVLIFGAGRDYAGALLFPSSSDISADEVIDSVWSHIDKLNADSQTHTRINKTMLVVVPVKEGQKPLEKSSKGTILRRQAEEKYSGEIGGAYNNTSCSTTKVPDGGIQRAVQDCFEKVLGRQVEPDQDLYRQGVDSISCTQIRKMLEQTCLSEDGRLPLNVIYDQGTVNSLVEYLERANSGDSEPSVDPDESELNLMQALVEKYSDFDPASHDVRSMVGPASSSSGVQSQAQQNRAALEERKQLAQMAMKIVQDPNDRPTRVVLTGATGFLGAHILHLLREDPKIDRVYCLLRADGPFAAQKRVSEALFQSFLPPLEPRQDKVVCLPCDLTERDLGLSEDQLREISTTTTKVIHSAWAVNFSLRLNSFEDQISSTKNLIKIAVEADAQFIFISSIAAVSDSASRPILEKLSQNPKDASPLGYSRSKWVAEQVCAAANKKHDSPLASIVRVGQLCSNGAGIWNTTEAYPLLLSTSRITGCLPDLPNEVLNWLPVEQAAQAVIEIAFMNSKGSKTPIYHVLNPETAPSWKDMLDWLAASNEGPEFEVVSSSKWLERLEKALRDGSANHPSQALLGLWKRSYAKDKKNDSAREDQEGSLFDVAQTQKVSASIRDLKPLTRERLIKTWKCSSLGLDCHYSVKKQMGRPAKRRQALAAALPSPAVQDDTPFLSLLSHQSMMDTLSQGDFNICLDSNFMPELGSEILSGLQLELGKVTDCSCPTSDLSSGSSNAPALDSLSSSSASVATVSPNSQTTSRACSCLATFYLAVDDLCKNERLSFPSGLPFLRKTISTASQIAHCQICPTSHLSAMQNIQLLGTLLMSVGQQYGVILESIDKEAELSMEKNELKRLQFSEVGVGYSTEATCYNLELRPAEWADLATKAVKAEVYGNGREEECLWGVLNYLERRQAHWHAVPQHQDCPHQNQQAEEEPFCIKILHKAKESIEALKWKCHELYGPDKPNVGPISLL</sequence>
<dbReference type="InterPro" id="IPR009081">
    <property type="entry name" value="PP-bd_ACP"/>
</dbReference>
<evidence type="ECO:0000256" key="3">
    <source>
        <dbReference type="ARBA" id="ARBA00022857"/>
    </source>
</evidence>
<dbReference type="Pfam" id="PF00550">
    <property type="entry name" value="PP-binding"/>
    <property type="match status" value="1"/>
</dbReference>
<name>A0A8H5DW05_9HYPO</name>
<evidence type="ECO:0000313" key="5">
    <source>
        <dbReference type="EMBL" id="KAF5237845.1"/>
    </source>
</evidence>
<feature type="domain" description="Carrier" evidence="4">
    <location>
        <begin position="550"/>
        <end position="627"/>
    </location>
</feature>
<dbReference type="InterPro" id="IPR020806">
    <property type="entry name" value="PKS_PP-bd"/>
</dbReference>
<dbReference type="Proteomes" id="UP000573603">
    <property type="component" value="Unassembled WGS sequence"/>
</dbReference>
<dbReference type="InterPro" id="IPR000873">
    <property type="entry name" value="AMP-dep_synth/lig_dom"/>
</dbReference>
<dbReference type="PANTHER" id="PTHR43439:SF2">
    <property type="entry name" value="ENZYME, PUTATIVE (JCVI)-RELATED"/>
    <property type="match status" value="1"/>
</dbReference>
<reference evidence="5 6" key="1">
    <citation type="journal article" date="2020" name="BMC Genomics">
        <title>Correction to: Identification and distribution of gene clusters required for synthesis of sphingolipid metabolism inhibitors in diverse species of the filamentous fungus Fusarium.</title>
        <authorList>
            <person name="Kim H.S."/>
            <person name="Lohmar J.M."/>
            <person name="Busman M."/>
            <person name="Brown D.W."/>
            <person name="Naumann T.A."/>
            <person name="Divon H.H."/>
            <person name="Lysoe E."/>
            <person name="Uhlig S."/>
            <person name="Proctor R.H."/>
        </authorList>
    </citation>
    <scope>NUCLEOTIDE SEQUENCE [LARGE SCALE GENOMIC DNA]</scope>
    <source>
        <strain evidence="5 6">NRRL 25214</strain>
    </source>
</reference>
<dbReference type="Pfam" id="PF00501">
    <property type="entry name" value="AMP-binding"/>
    <property type="match status" value="1"/>
</dbReference>
<dbReference type="PROSITE" id="PS50075">
    <property type="entry name" value="CARRIER"/>
    <property type="match status" value="1"/>
</dbReference>
<dbReference type="InterPro" id="IPR013120">
    <property type="entry name" value="FAR_NAD-bd"/>
</dbReference>
<evidence type="ECO:0000256" key="2">
    <source>
        <dbReference type="ARBA" id="ARBA00022553"/>
    </source>
</evidence>
<evidence type="ECO:0000313" key="6">
    <source>
        <dbReference type="Proteomes" id="UP000573603"/>
    </source>
</evidence>
<dbReference type="EMBL" id="JABEVY010000299">
    <property type="protein sequence ID" value="KAF5237845.1"/>
    <property type="molecule type" value="Genomic_DNA"/>
</dbReference>
<dbReference type="Gene3D" id="3.40.50.12780">
    <property type="entry name" value="N-terminal domain of ligase-like"/>
    <property type="match status" value="1"/>
</dbReference>
<dbReference type="Gene3D" id="3.40.50.720">
    <property type="entry name" value="NAD(P)-binding Rossmann-like Domain"/>
    <property type="match status" value="1"/>
</dbReference>
<dbReference type="InterPro" id="IPR036291">
    <property type="entry name" value="NAD(P)-bd_dom_sf"/>
</dbReference>
<keyword evidence="6" id="KW-1185">Reference proteome</keyword>
<evidence type="ECO:0000256" key="1">
    <source>
        <dbReference type="ARBA" id="ARBA00022450"/>
    </source>
</evidence>
<dbReference type="Pfam" id="PF23562">
    <property type="entry name" value="AMP-binding_C_3"/>
    <property type="match status" value="1"/>
</dbReference>
<organism evidence="5 6">
    <name type="scientific">Fusarium anthophilum</name>
    <dbReference type="NCBI Taxonomy" id="48485"/>
    <lineage>
        <taxon>Eukaryota</taxon>
        <taxon>Fungi</taxon>
        <taxon>Dikarya</taxon>
        <taxon>Ascomycota</taxon>
        <taxon>Pezizomycotina</taxon>
        <taxon>Sordariomycetes</taxon>
        <taxon>Hypocreomycetidae</taxon>
        <taxon>Hypocreales</taxon>
        <taxon>Nectriaceae</taxon>
        <taxon>Fusarium</taxon>
        <taxon>Fusarium fujikuroi species complex</taxon>
    </lineage>
</organism>
<dbReference type="InterPro" id="IPR036736">
    <property type="entry name" value="ACP-like_sf"/>
</dbReference>
<dbReference type="SMART" id="SM00823">
    <property type="entry name" value="PKS_PP"/>
    <property type="match status" value="1"/>
</dbReference>
<dbReference type="PANTHER" id="PTHR43439">
    <property type="entry name" value="PHENYLACETATE-COENZYME A LIGASE"/>
    <property type="match status" value="1"/>
</dbReference>
<accession>A0A8H5DW05</accession>